<sequence>MPLPPDFVHASRDLERFLLDARETLGHATTHQTWYSVLGVFVTFRARLSVPQAVAFAQALPPLLGAMFLYEWDPAQEPLAFAPRAELAREAMGFRIEHSFLPESAIEDVAAALWRHVDRRAFARMLDTLPPEARAFWALPAET</sequence>
<gene>
    <name evidence="1" type="ORF">SAMN04515666_104221</name>
</gene>
<dbReference type="Proteomes" id="UP000199664">
    <property type="component" value="Unassembled WGS sequence"/>
</dbReference>
<evidence type="ECO:0000313" key="1">
    <source>
        <dbReference type="EMBL" id="SEL54463.1"/>
    </source>
</evidence>
<keyword evidence="2" id="KW-1185">Reference proteome</keyword>
<dbReference type="EMBL" id="FOAN01000004">
    <property type="protein sequence ID" value="SEL54463.1"/>
    <property type="molecule type" value="Genomic_DNA"/>
</dbReference>
<evidence type="ECO:0000313" key="2">
    <source>
        <dbReference type="Proteomes" id="UP000199664"/>
    </source>
</evidence>
<dbReference type="Gene3D" id="1.10.490.110">
    <property type="entry name" value="Uncharacterized conserved protein DUF2267"/>
    <property type="match status" value="1"/>
</dbReference>
<dbReference type="RefSeq" id="WP_091835071.1">
    <property type="nucleotide sequence ID" value="NZ_FOAN01000004.1"/>
</dbReference>
<dbReference type="InterPro" id="IPR038282">
    <property type="entry name" value="DUF2267_sf"/>
</dbReference>
<dbReference type="Pfam" id="PF10025">
    <property type="entry name" value="DUF2267"/>
    <property type="match status" value="1"/>
</dbReference>
<reference evidence="2" key="1">
    <citation type="submission" date="2016-10" db="EMBL/GenBank/DDBJ databases">
        <authorList>
            <person name="Varghese N."/>
            <person name="Submissions S."/>
        </authorList>
    </citation>
    <scope>NUCLEOTIDE SEQUENCE [LARGE SCALE GENOMIC DNA]</scope>
    <source>
        <strain evidence="2">LMG 26383,CCUG 61248,R- 45681</strain>
    </source>
</reference>
<organism evidence="1 2">
    <name type="scientific">Bosea lupini</name>
    <dbReference type="NCBI Taxonomy" id="1036779"/>
    <lineage>
        <taxon>Bacteria</taxon>
        <taxon>Pseudomonadati</taxon>
        <taxon>Pseudomonadota</taxon>
        <taxon>Alphaproteobacteria</taxon>
        <taxon>Hyphomicrobiales</taxon>
        <taxon>Boseaceae</taxon>
        <taxon>Bosea</taxon>
    </lineage>
</organism>
<proteinExistence type="predicted"/>
<dbReference type="InterPro" id="IPR018727">
    <property type="entry name" value="DUF2267"/>
</dbReference>
<accession>A0A1H7R2Q9</accession>
<protein>
    <submittedName>
        <fullName evidence="1">Uncharacterized conserved protein, DUF2267 family</fullName>
    </submittedName>
</protein>
<dbReference type="AlphaFoldDB" id="A0A1H7R2Q9"/>
<name>A0A1H7R2Q9_9HYPH</name>
<dbReference type="OrthoDB" id="20942at2"/>